<evidence type="ECO:0000313" key="2">
    <source>
        <dbReference type="EMBL" id="KAK4129877.1"/>
    </source>
</evidence>
<proteinExistence type="predicted"/>
<feature type="compositionally biased region" description="Low complexity" evidence="1">
    <location>
        <begin position="184"/>
        <end position="194"/>
    </location>
</feature>
<accession>A0AAN6Z9B8</accession>
<feature type="compositionally biased region" description="Low complexity" evidence="1">
    <location>
        <begin position="50"/>
        <end position="68"/>
    </location>
</feature>
<protein>
    <submittedName>
        <fullName evidence="2">Uncharacterized protein</fullName>
    </submittedName>
</protein>
<reference evidence="2" key="1">
    <citation type="journal article" date="2023" name="Mol. Phylogenet. Evol.">
        <title>Genome-scale phylogeny and comparative genomics of the fungal order Sordariales.</title>
        <authorList>
            <person name="Hensen N."/>
            <person name="Bonometti L."/>
            <person name="Westerberg I."/>
            <person name="Brannstrom I.O."/>
            <person name="Guillou S."/>
            <person name="Cros-Aarteil S."/>
            <person name="Calhoun S."/>
            <person name="Haridas S."/>
            <person name="Kuo A."/>
            <person name="Mondo S."/>
            <person name="Pangilinan J."/>
            <person name="Riley R."/>
            <person name="LaButti K."/>
            <person name="Andreopoulos B."/>
            <person name="Lipzen A."/>
            <person name="Chen C."/>
            <person name="Yan M."/>
            <person name="Daum C."/>
            <person name="Ng V."/>
            <person name="Clum A."/>
            <person name="Steindorff A."/>
            <person name="Ohm R.A."/>
            <person name="Martin F."/>
            <person name="Silar P."/>
            <person name="Natvig D.O."/>
            <person name="Lalanne C."/>
            <person name="Gautier V."/>
            <person name="Ament-Velasquez S.L."/>
            <person name="Kruys A."/>
            <person name="Hutchinson M.I."/>
            <person name="Powell A.J."/>
            <person name="Barry K."/>
            <person name="Miller A.N."/>
            <person name="Grigoriev I.V."/>
            <person name="Debuchy R."/>
            <person name="Gladieux P."/>
            <person name="Hiltunen Thoren M."/>
            <person name="Johannesson H."/>
        </authorList>
    </citation>
    <scope>NUCLEOTIDE SEQUENCE</scope>
    <source>
        <strain evidence="2">CBS 123565</strain>
    </source>
</reference>
<gene>
    <name evidence="2" type="ORF">BT67DRAFT_437440</name>
</gene>
<evidence type="ECO:0000313" key="3">
    <source>
        <dbReference type="Proteomes" id="UP001304895"/>
    </source>
</evidence>
<organism evidence="2 3">
    <name type="scientific">Trichocladium antarcticum</name>
    <dbReference type="NCBI Taxonomy" id="1450529"/>
    <lineage>
        <taxon>Eukaryota</taxon>
        <taxon>Fungi</taxon>
        <taxon>Dikarya</taxon>
        <taxon>Ascomycota</taxon>
        <taxon>Pezizomycotina</taxon>
        <taxon>Sordariomycetes</taxon>
        <taxon>Sordariomycetidae</taxon>
        <taxon>Sordariales</taxon>
        <taxon>Chaetomiaceae</taxon>
        <taxon>Trichocladium</taxon>
    </lineage>
</organism>
<feature type="region of interest" description="Disordered" evidence="1">
    <location>
        <begin position="1"/>
        <end position="106"/>
    </location>
</feature>
<name>A0AAN6Z9B8_9PEZI</name>
<dbReference type="EMBL" id="MU853450">
    <property type="protein sequence ID" value="KAK4129877.1"/>
    <property type="molecule type" value="Genomic_DNA"/>
</dbReference>
<reference evidence="2" key="2">
    <citation type="submission" date="2023-05" db="EMBL/GenBank/DDBJ databases">
        <authorList>
            <consortium name="Lawrence Berkeley National Laboratory"/>
            <person name="Steindorff A."/>
            <person name="Hensen N."/>
            <person name="Bonometti L."/>
            <person name="Westerberg I."/>
            <person name="Brannstrom I.O."/>
            <person name="Guillou S."/>
            <person name="Cros-Aarteil S."/>
            <person name="Calhoun S."/>
            <person name="Haridas S."/>
            <person name="Kuo A."/>
            <person name="Mondo S."/>
            <person name="Pangilinan J."/>
            <person name="Riley R."/>
            <person name="Labutti K."/>
            <person name="Andreopoulos B."/>
            <person name="Lipzen A."/>
            <person name="Chen C."/>
            <person name="Yanf M."/>
            <person name="Daum C."/>
            <person name="Ng V."/>
            <person name="Clum A."/>
            <person name="Ohm R."/>
            <person name="Martin F."/>
            <person name="Silar P."/>
            <person name="Natvig D."/>
            <person name="Lalanne C."/>
            <person name="Gautier V."/>
            <person name="Ament-Velasquez S.L."/>
            <person name="Kruys A."/>
            <person name="Hutchinson M.I."/>
            <person name="Powell A.J."/>
            <person name="Barry K."/>
            <person name="Miller A.N."/>
            <person name="Grigoriev I.V."/>
            <person name="Debuchy R."/>
            <person name="Gladieux P."/>
            <person name="Thoren M.H."/>
            <person name="Johannesson H."/>
        </authorList>
    </citation>
    <scope>NUCLEOTIDE SEQUENCE</scope>
    <source>
        <strain evidence="2">CBS 123565</strain>
    </source>
</reference>
<feature type="compositionally biased region" description="Low complexity" evidence="1">
    <location>
        <begin position="14"/>
        <end position="25"/>
    </location>
</feature>
<feature type="region of interest" description="Disordered" evidence="1">
    <location>
        <begin position="150"/>
        <end position="194"/>
    </location>
</feature>
<feature type="compositionally biased region" description="Basic residues" evidence="1">
    <location>
        <begin position="39"/>
        <end position="49"/>
    </location>
</feature>
<evidence type="ECO:0000256" key="1">
    <source>
        <dbReference type="SAM" id="MobiDB-lite"/>
    </source>
</evidence>
<sequence length="231" mass="24777">MLKLLFKYRRRPSYPKYKPSGSSNPAPKPSGLVTLAKAPKAKAPKRVAKPKATASASKAKTPATISKTLATTSETPAAKAKRQASTSKTPATKTKTLATSSKTPVAATNTKATIKTKANDSDFYAKDEISKPPASAAKTYIIPETIWGSKLGDKSILGDPNKAPTTSTKTRGKNPKDTAKEVPKPAAKPRSPSKYYSLSVKDLSIVPYIKLKHYPVPPIEINNPKRKHPKS</sequence>
<dbReference type="Proteomes" id="UP001304895">
    <property type="component" value="Unassembled WGS sequence"/>
</dbReference>
<comment type="caution">
    <text evidence="2">The sequence shown here is derived from an EMBL/GenBank/DDBJ whole genome shotgun (WGS) entry which is preliminary data.</text>
</comment>
<feature type="compositionally biased region" description="Basic residues" evidence="1">
    <location>
        <begin position="1"/>
        <end position="13"/>
    </location>
</feature>
<feature type="compositionally biased region" description="Low complexity" evidence="1">
    <location>
        <begin position="84"/>
        <end position="106"/>
    </location>
</feature>
<feature type="compositionally biased region" description="Basic and acidic residues" evidence="1">
    <location>
        <begin position="174"/>
        <end position="183"/>
    </location>
</feature>
<keyword evidence="3" id="KW-1185">Reference proteome</keyword>
<dbReference type="AlphaFoldDB" id="A0AAN6Z9B8"/>